<name>F8Q2A6_SERL3</name>
<dbReference type="EMBL" id="GL945482">
    <property type="protein sequence ID" value="EGN97317.1"/>
    <property type="molecule type" value="Genomic_DNA"/>
</dbReference>
<evidence type="ECO:0000313" key="2">
    <source>
        <dbReference type="Proteomes" id="UP000008063"/>
    </source>
</evidence>
<sequence>MFKLKEEFEVSPGLTVGLEEQSIALLRLPRTWFAWAKNPIPSADKLRGILPRVLGIALKNGFLGFHNCHEVSMIGYYTHTVYWNSDRSKKSRSQHGELSYHTTHHIYGIREKVATVTAFGTIGMALVALERGDL</sequence>
<dbReference type="HOGENOM" id="CLU_2005319_0_0_1"/>
<reference evidence="2" key="1">
    <citation type="journal article" date="2011" name="Science">
        <title>The plant cell wall-decomposing machinery underlies the functional diversity of forest fungi.</title>
        <authorList>
            <person name="Eastwood D.C."/>
            <person name="Floudas D."/>
            <person name="Binder M."/>
            <person name="Majcherczyk A."/>
            <person name="Schneider P."/>
            <person name="Aerts A."/>
            <person name="Asiegbu F.O."/>
            <person name="Baker S.E."/>
            <person name="Barry K."/>
            <person name="Bendiksby M."/>
            <person name="Blumentritt M."/>
            <person name="Coutinho P.M."/>
            <person name="Cullen D."/>
            <person name="de Vries R.P."/>
            <person name="Gathman A."/>
            <person name="Goodell B."/>
            <person name="Henrissat B."/>
            <person name="Ihrmark K."/>
            <person name="Kauserud H."/>
            <person name="Kohler A."/>
            <person name="LaButti K."/>
            <person name="Lapidus A."/>
            <person name="Lavin J.L."/>
            <person name="Lee Y.-H."/>
            <person name="Lindquist E."/>
            <person name="Lilly W."/>
            <person name="Lucas S."/>
            <person name="Morin E."/>
            <person name="Murat C."/>
            <person name="Oguiza J.A."/>
            <person name="Park J."/>
            <person name="Pisabarro A.G."/>
            <person name="Riley R."/>
            <person name="Rosling A."/>
            <person name="Salamov A."/>
            <person name="Schmidt O."/>
            <person name="Schmutz J."/>
            <person name="Skrede I."/>
            <person name="Stenlid J."/>
            <person name="Wiebenga A."/>
            <person name="Xie X."/>
            <person name="Kuees U."/>
            <person name="Hibbett D.S."/>
            <person name="Hoffmeister D."/>
            <person name="Hoegberg N."/>
            <person name="Martin F."/>
            <person name="Grigoriev I.V."/>
            <person name="Watkinson S.C."/>
        </authorList>
    </citation>
    <scope>NUCLEOTIDE SEQUENCE [LARGE SCALE GENOMIC DNA]</scope>
    <source>
        <strain evidence="2">strain S7.3</strain>
    </source>
</reference>
<protein>
    <submittedName>
        <fullName evidence="1">Uncharacterized protein</fullName>
    </submittedName>
</protein>
<dbReference type="InParanoid" id="F8Q2A6"/>
<gene>
    <name evidence="1" type="ORF">SERLA73DRAFT_161416</name>
</gene>
<proteinExistence type="predicted"/>
<dbReference type="AlphaFoldDB" id="F8Q2A6"/>
<keyword evidence="2" id="KW-1185">Reference proteome</keyword>
<evidence type="ECO:0000313" key="1">
    <source>
        <dbReference type="EMBL" id="EGN97317.1"/>
    </source>
</evidence>
<organism evidence="2">
    <name type="scientific">Serpula lacrymans var. lacrymans (strain S7.3)</name>
    <name type="common">Dry rot fungus</name>
    <dbReference type="NCBI Taxonomy" id="936435"/>
    <lineage>
        <taxon>Eukaryota</taxon>
        <taxon>Fungi</taxon>
        <taxon>Dikarya</taxon>
        <taxon>Basidiomycota</taxon>
        <taxon>Agaricomycotina</taxon>
        <taxon>Agaricomycetes</taxon>
        <taxon>Agaricomycetidae</taxon>
        <taxon>Boletales</taxon>
        <taxon>Coniophorineae</taxon>
        <taxon>Serpulaceae</taxon>
        <taxon>Serpula</taxon>
    </lineage>
</organism>
<dbReference type="Proteomes" id="UP000008063">
    <property type="component" value="Unassembled WGS sequence"/>
</dbReference>
<accession>F8Q2A6</accession>